<keyword evidence="2" id="KW-1185">Reference proteome</keyword>
<proteinExistence type="predicted"/>
<reference evidence="1 2" key="1">
    <citation type="submission" date="2020-04" db="EMBL/GenBank/DDBJ databases">
        <title>A Flavivirga sp. nov.</title>
        <authorList>
            <person name="Sun X."/>
        </authorList>
    </citation>
    <scope>NUCLEOTIDE SEQUENCE [LARGE SCALE GENOMIC DNA]</scope>
    <source>
        <strain evidence="1 2">Y03</strain>
    </source>
</reference>
<evidence type="ECO:0000313" key="2">
    <source>
        <dbReference type="Proteomes" id="UP000746690"/>
    </source>
</evidence>
<organism evidence="1 2">
    <name type="scientific">Flavivirga algicola</name>
    <dbReference type="NCBI Taxonomy" id="2729136"/>
    <lineage>
        <taxon>Bacteria</taxon>
        <taxon>Pseudomonadati</taxon>
        <taxon>Bacteroidota</taxon>
        <taxon>Flavobacteriia</taxon>
        <taxon>Flavobacteriales</taxon>
        <taxon>Flavobacteriaceae</taxon>
        <taxon>Flavivirga</taxon>
    </lineage>
</organism>
<sequence>MKKKGGLLLFPSNKHNKINNRLFYDELIAKEELNNNKGDIKLLKKLEKEIIKKGVKPVSSYILQSYIKRAFPVMTLIFGAFAAVQIKSQYLSK</sequence>
<protein>
    <submittedName>
        <fullName evidence="1">Uncharacterized protein</fullName>
    </submittedName>
</protein>
<accession>A0ABX1RVN9</accession>
<dbReference type="RefSeq" id="WP_169671540.1">
    <property type="nucleotide sequence ID" value="NZ_JABBHF010000003.1"/>
</dbReference>
<name>A0ABX1RVN9_9FLAO</name>
<gene>
    <name evidence="1" type="ORF">HHX25_06920</name>
</gene>
<comment type="caution">
    <text evidence="1">The sequence shown here is derived from an EMBL/GenBank/DDBJ whole genome shotgun (WGS) entry which is preliminary data.</text>
</comment>
<evidence type="ECO:0000313" key="1">
    <source>
        <dbReference type="EMBL" id="NMH87231.1"/>
    </source>
</evidence>
<dbReference type="Proteomes" id="UP000746690">
    <property type="component" value="Unassembled WGS sequence"/>
</dbReference>
<dbReference type="EMBL" id="JABBHF010000003">
    <property type="protein sequence ID" value="NMH87231.1"/>
    <property type="molecule type" value="Genomic_DNA"/>
</dbReference>